<protein>
    <submittedName>
        <fullName evidence="2">DnaJ domain-containing protein</fullName>
    </submittedName>
</protein>
<dbReference type="PANTHER" id="PTHR44825:SF1">
    <property type="entry name" value="DNAJ HOMOLOG SUBFAMILY C MEMBER 4"/>
    <property type="match status" value="1"/>
</dbReference>
<dbReference type="Gene3D" id="1.10.287.110">
    <property type="entry name" value="DnaJ domain"/>
    <property type="match status" value="1"/>
</dbReference>
<dbReference type="EMBL" id="FNCV01000007">
    <property type="protein sequence ID" value="SDH51750.1"/>
    <property type="molecule type" value="Genomic_DNA"/>
</dbReference>
<evidence type="ECO:0000259" key="1">
    <source>
        <dbReference type="PROSITE" id="PS50076"/>
    </source>
</evidence>
<dbReference type="CDD" id="cd06257">
    <property type="entry name" value="DnaJ"/>
    <property type="match status" value="1"/>
</dbReference>
<accession>A0A1G8D3K6</accession>
<dbReference type="PRINTS" id="PR00625">
    <property type="entry name" value="JDOMAIN"/>
</dbReference>
<dbReference type="Pfam" id="PF00226">
    <property type="entry name" value="DnaJ"/>
    <property type="match status" value="1"/>
</dbReference>
<evidence type="ECO:0000313" key="3">
    <source>
        <dbReference type="Proteomes" id="UP000217076"/>
    </source>
</evidence>
<keyword evidence="3" id="KW-1185">Reference proteome</keyword>
<dbReference type="InterPro" id="IPR001623">
    <property type="entry name" value="DnaJ_domain"/>
</dbReference>
<dbReference type="OrthoDB" id="9779889at2"/>
<dbReference type="PANTHER" id="PTHR44825">
    <property type="match status" value="1"/>
</dbReference>
<name>A0A1G8D3K6_9PROT</name>
<sequence>MARAGPDPEGYYTILGVTPGAGADALKRAYHRQAKQLHPDHNPGPAAADAFQRLVEAYRVLADPQARARYDAGQPAQAPPPPAAPLTRCVCGKVSAQPRHVVFTRVSGRLWKTRVERRGRVFCSRCVEAAGLKASLHCWLFGWWSLGGPWATVKALFGNALGGTRPVAENRRLLLDQARAFLWRGRPELAHGLALQARRFAPDAESRKPVDGVLAALPQRAYPPVRDAWRRPGRGRWLHWLPVALLVAGLSVGVYPWARQTVGGLLAPDPPPPTAVPGGRLTVLSTGHLYALGGGRENGAGGRENGGRENGAVRLHISPDAGSVVVAELAPGSIVLLIDLLAGADGQAHWARVLGPEDSMGFIPTHALKPLPPGLRREVP</sequence>
<dbReference type="STRING" id="83401.SAMN05421742_107158"/>
<dbReference type="AlphaFoldDB" id="A0A1G8D3K6"/>
<dbReference type="InterPro" id="IPR052763">
    <property type="entry name" value="DnaJ_C4"/>
</dbReference>
<dbReference type="Proteomes" id="UP000217076">
    <property type="component" value="Unassembled WGS sequence"/>
</dbReference>
<gene>
    <name evidence="2" type="ORF">SAMN05421742_107158</name>
</gene>
<feature type="domain" description="J" evidence="1">
    <location>
        <begin position="10"/>
        <end position="74"/>
    </location>
</feature>
<dbReference type="SMART" id="SM00271">
    <property type="entry name" value="DnaJ"/>
    <property type="match status" value="1"/>
</dbReference>
<organism evidence="2 3">
    <name type="scientific">Roseospirillum parvum</name>
    <dbReference type="NCBI Taxonomy" id="83401"/>
    <lineage>
        <taxon>Bacteria</taxon>
        <taxon>Pseudomonadati</taxon>
        <taxon>Pseudomonadota</taxon>
        <taxon>Alphaproteobacteria</taxon>
        <taxon>Rhodospirillales</taxon>
        <taxon>Rhodospirillaceae</taxon>
        <taxon>Roseospirillum</taxon>
    </lineage>
</organism>
<proteinExistence type="predicted"/>
<evidence type="ECO:0000313" key="2">
    <source>
        <dbReference type="EMBL" id="SDH51750.1"/>
    </source>
</evidence>
<dbReference type="SUPFAM" id="SSF46565">
    <property type="entry name" value="Chaperone J-domain"/>
    <property type="match status" value="1"/>
</dbReference>
<dbReference type="InterPro" id="IPR036869">
    <property type="entry name" value="J_dom_sf"/>
</dbReference>
<reference evidence="3" key="1">
    <citation type="submission" date="2016-10" db="EMBL/GenBank/DDBJ databases">
        <authorList>
            <person name="Varghese N."/>
            <person name="Submissions S."/>
        </authorList>
    </citation>
    <scope>NUCLEOTIDE SEQUENCE [LARGE SCALE GENOMIC DNA]</scope>
    <source>
        <strain evidence="3">930I</strain>
    </source>
</reference>
<dbReference type="PROSITE" id="PS50076">
    <property type="entry name" value="DNAJ_2"/>
    <property type="match status" value="1"/>
</dbReference>
<dbReference type="RefSeq" id="WP_092620164.1">
    <property type="nucleotide sequence ID" value="NZ_FNCV01000007.1"/>
</dbReference>